<evidence type="ECO:0000313" key="2">
    <source>
        <dbReference type="Proteomes" id="UP000184315"/>
    </source>
</evidence>
<proteinExistence type="predicted"/>
<accession>A0A1J1LFD0</accession>
<dbReference type="Proteomes" id="UP000184315">
    <property type="component" value="Unassembled WGS sequence"/>
</dbReference>
<organism evidence="1 2">
    <name type="scientific">Planktothrix tepida PCC 9214</name>
    <dbReference type="NCBI Taxonomy" id="671072"/>
    <lineage>
        <taxon>Bacteria</taxon>
        <taxon>Bacillati</taxon>
        <taxon>Cyanobacteriota</taxon>
        <taxon>Cyanophyceae</taxon>
        <taxon>Oscillatoriophycideae</taxon>
        <taxon>Oscillatoriales</taxon>
        <taxon>Microcoleaceae</taxon>
        <taxon>Planktothrix</taxon>
    </lineage>
</organism>
<dbReference type="EMBL" id="CZDF01000132">
    <property type="protein sequence ID" value="CUR30612.1"/>
    <property type="molecule type" value="Genomic_DNA"/>
</dbReference>
<reference evidence="2" key="1">
    <citation type="submission" date="2015-10" db="EMBL/GenBank/DDBJ databases">
        <authorList>
            <person name="Regsiter A."/>
            <person name="william w."/>
        </authorList>
    </citation>
    <scope>NUCLEOTIDE SEQUENCE [LARGE SCALE GENOMIC DNA]</scope>
</reference>
<sequence>MKVNQILEEFPHHPTQNMTVGIPIKHPSHLILNPYRTD</sequence>
<keyword evidence="2" id="KW-1185">Reference proteome</keyword>
<name>A0A1J1LFD0_9CYAN</name>
<dbReference type="AlphaFoldDB" id="A0A1J1LFD0"/>
<gene>
    <name evidence="1" type="ORF">PL9214290202</name>
</gene>
<evidence type="ECO:0000313" key="1">
    <source>
        <dbReference type="EMBL" id="CUR30612.1"/>
    </source>
</evidence>
<protein>
    <submittedName>
        <fullName evidence="1">Uncharacterized protein</fullName>
    </submittedName>
</protein>